<evidence type="ECO:0000313" key="1">
    <source>
        <dbReference type="EMBL" id="KAK9091786.1"/>
    </source>
</evidence>
<keyword evidence="2" id="KW-1185">Reference proteome</keyword>
<sequence length="151" mass="16692">MVAVLSTRVTTVEVGDVPKRPSEPWKHLNAAAVNREANAVTGTRLGRHKAAHWIPDSPGAPPHRDLGKVVDSCCLHHFYFSNYRLFYYLVGVAELYGIADRITITWGDAEDHTKLLFESHNPGVTESVGVFLATQYHGNPSPMLDSTKVLL</sequence>
<name>A0AAP0HPH1_9MAGN</name>
<dbReference type="Proteomes" id="UP001417504">
    <property type="component" value="Unassembled WGS sequence"/>
</dbReference>
<proteinExistence type="predicted"/>
<accession>A0AAP0HPH1</accession>
<evidence type="ECO:0000313" key="2">
    <source>
        <dbReference type="Proteomes" id="UP001417504"/>
    </source>
</evidence>
<reference evidence="1 2" key="1">
    <citation type="submission" date="2024-01" db="EMBL/GenBank/DDBJ databases">
        <title>Genome assemblies of Stephania.</title>
        <authorList>
            <person name="Yang L."/>
        </authorList>
    </citation>
    <scope>NUCLEOTIDE SEQUENCE [LARGE SCALE GENOMIC DNA]</scope>
    <source>
        <strain evidence="1">QJT</strain>
        <tissue evidence="1">Leaf</tissue>
    </source>
</reference>
<organism evidence="1 2">
    <name type="scientific">Stephania japonica</name>
    <dbReference type="NCBI Taxonomy" id="461633"/>
    <lineage>
        <taxon>Eukaryota</taxon>
        <taxon>Viridiplantae</taxon>
        <taxon>Streptophyta</taxon>
        <taxon>Embryophyta</taxon>
        <taxon>Tracheophyta</taxon>
        <taxon>Spermatophyta</taxon>
        <taxon>Magnoliopsida</taxon>
        <taxon>Ranunculales</taxon>
        <taxon>Menispermaceae</taxon>
        <taxon>Menispermoideae</taxon>
        <taxon>Cissampelideae</taxon>
        <taxon>Stephania</taxon>
    </lineage>
</organism>
<dbReference type="EMBL" id="JBBNAE010000010">
    <property type="protein sequence ID" value="KAK9091786.1"/>
    <property type="molecule type" value="Genomic_DNA"/>
</dbReference>
<protein>
    <submittedName>
        <fullName evidence="1">Uncharacterized protein</fullName>
    </submittedName>
</protein>
<dbReference type="AlphaFoldDB" id="A0AAP0HPH1"/>
<comment type="caution">
    <text evidence="1">The sequence shown here is derived from an EMBL/GenBank/DDBJ whole genome shotgun (WGS) entry which is preliminary data.</text>
</comment>
<gene>
    <name evidence="1" type="ORF">Sjap_024963</name>
</gene>